<dbReference type="InterPro" id="IPR010280">
    <property type="entry name" value="U5_MeTrfase_fam"/>
</dbReference>
<keyword evidence="3 9" id="KW-0489">Methyltransferase</keyword>
<evidence type="ECO:0000313" key="11">
    <source>
        <dbReference type="EMBL" id="BAI64079.1"/>
    </source>
</evidence>
<dbReference type="NCBIfam" id="TIGR02085">
    <property type="entry name" value="meth_trns_rumB"/>
    <property type="match status" value="1"/>
</dbReference>
<dbReference type="PANTHER" id="PTHR11061">
    <property type="entry name" value="RNA M5U METHYLTRANSFERASE"/>
    <property type="match status" value="1"/>
</dbReference>
<keyword evidence="2" id="KW-0698">rRNA processing</keyword>
<dbReference type="InterPro" id="IPR030390">
    <property type="entry name" value="MeTrfase_TrmA_AS"/>
</dbReference>
<dbReference type="Proteomes" id="UP000001883">
    <property type="component" value="Chromosome"/>
</dbReference>
<keyword evidence="12" id="KW-1185">Reference proteome</keyword>
<dbReference type="Gene3D" id="2.40.50.1070">
    <property type="match status" value="1"/>
</dbReference>
<keyword evidence="5 9" id="KW-0949">S-adenosyl-L-methionine</keyword>
<evidence type="ECO:0000313" key="12">
    <source>
        <dbReference type="Proteomes" id="UP000001883"/>
    </source>
</evidence>
<feature type="binding site" evidence="9">
    <location>
        <position position="296"/>
    </location>
    <ligand>
        <name>S-adenosyl-L-methionine</name>
        <dbReference type="ChEBI" id="CHEBI:59789"/>
    </ligand>
</feature>
<dbReference type="Gene3D" id="3.40.50.150">
    <property type="entry name" value="Vaccinia Virus protein VP39"/>
    <property type="match status" value="1"/>
</dbReference>
<dbReference type="HOGENOM" id="CLU_014689_0_0_11"/>
<keyword evidence="6" id="KW-0479">Metal-binding</keyword>
<evidence type="ECO:0000256" key="6">
    <source>
        <dbReference type="ARBA" id="ARBA00022723"/>
    </source>
</evidence>
<evidence type="ECO:0000256" key="5">
    <source>
        <dbReference type="ARBA" id="ARBA00022691"/>
    </source>
</evidence>
<comment type="similarity">
    <text evidence="9">Belongs to the class I-like SAM-binding methyltransferase superfamily. RNA M5U methyltransferase family.</text>
</comment>
<accession>D2NR03</accession>
<dbReference type="SUPFAM" id="SSF53335">
    <property type="entry name" value="S-adenosyl-L-methionine-dependent methyltransferases"/>
    <property type="match status" value="1"/>
</dbReference>
<keyword evidence="8" id="KW-0411">Iron-sulfur</keyword>
<dbReference type="GO" id="GO:0046872">
    <property type="term" value="F:metal ion binding"/>
    <property type="evidence" value="ECO:0007669"/>
    <property type="project" value="UniProtKB-KW"/>
</dbReference>
<feature type="active site" evidence="10">
    <location>
        <position position="368"/>
    </location>
</feature>
<dbReference type="PROSITE" id="PS01231">
    <property type="entry name" value="TRMA_2"/>
    <property type="match status" value="1"/>
</dbReference>
<dbReference type="PROSITE" id="PS51687">
    <property type="entry name" value="SAM_MT_RNA_M5U"/>
    <property type="match status" value="1"/>
</dbReference>
<protein>
    <submittedName>
        <fullName evidence="11">SAM-dependent methyltransferase related to tRNA (Uracil-5-)-methyltransferase</fullName>
    </submittedName>
</protein>
<dbReference type="AlphaFoldDB" id="D2NR03"/>
<dbReference type="PROSITE" id="PS01230">
    <property type="entry name" value="TRMA_1"/>
    <property type="match status" value="1"/>
</dbReference>
<proteinExistence type="inferred from homology"/>
<dbReference type="KEGG" id="rmu:RMDY18_02470"/>
<dbReference type="CDD" id="cd02440">
    <property type="entry name" value="AdoMet_MTases"/>
    <property type="match status" value="1"/>
</dbReference>
<reference evidence="11 12" key="2">
    <citation type="journal article" date="2010" name="J Osaka Dent Univ">
        <title>Isolation and identification of Rothia mucilaginosa from persistent apical periodontitis lesions.</title>
        <authorList>
            <person name="Yamane K."/>
            <person name="Yoshida M."/>
            <person name="Fujihira T."/>
            <person name="Baba T."/>
            <person name="Tsuji N."/>
            <person name="Hayashi H."/>
            <person name="Sugimori C."/>
            <person name="Yamanaka T."/>
            <person name="Mashimo C."/>
            <person name="Nambu T."/>
            <person name="Kawai H."/>
            <person name="Fukushima H."/>
        </authorList>
    </citation>
    <scope>NUCLEOTIDE SEQUENCE [LARGE SCALE GENOMIC DNA]</scope>
    <source>
        <strain evidence="11 12">DY-18</strain>
    </source>
</reference>
<dbReference type="PANTHER" id="PTHR11061:SF30">
    <property type="entry name" value="TRNA (URACIL(54)-C(5))-METHYLTRANSFERASE"/>
    <property type="match status" value="1"/>
</dbReference>
<feature type="binding site" evidence="9">
    <location>
        <position position="341"/>
    </location>
    <ligand>
        <name>S-adenosyl-L-methionine</name>
        <dbReference type="ChEBI" id="CHEBI:59789"/>
    </ligand>
</feature>
<evidence type="ECO:0000256" key="10">
    <source>
        <dbReference type="PROSITE-ProRule" id="PRU10015"/>
    </source>
</evidence>
<evidence type="ECO:0000256" key="3">
    <source>
        <dbReference type="ARBA" id="ARBA00022603"/>
    </source>
</evidence>
<dbReference type="InterPro" id="IPR030391">
    <property type="entry name" value="MeTrfase_TrmA_CS"/>
</dbReference>
<evidence type="ECO:0000256" key="2">
    <source>
        <dbReference type="ARBA" id="ARBA00022552"/>
    </source>
</evidence>
<feature type="active site" description="Nucleophile" evidence="9">
    <location>
        <position position="368"/>
    </location>
</feature>
<dbReference type="EMBL" id="AP011540">
    <property type="protein sequence ID" value="BAI64079.1"/>
    <property type="molecule type" value="Genomic_DNA"/>
</dbReference>
<keyword evidence="4 9" id="KW-0808">Transferase</keyword>
<feature type="binding site" evidence="9">
    <location>
        <position position="244"/>
    </location>
    <ligand>
        <name>S-adenosyl-L-methionine</name>
        <dbReference type="ChEBI" id="CHEBI:59789"/>
    </ligand>
</feature>
<evidence type="ECO:0000256" key="8">
    <source>
        <dbReference type="ARBA" id="ARBA00023014"/>
    </source>
</evidence>
<dbReference type="GO" id="GO:0051539">
    <property type="term" value="F:4 iron, 4 sulfur cluster binding"/>
    <property type="evidence" value="ECO:0007669"/>
    <property type="project" value="UniProtKB-KW"/>
</dbReference>
<reference evidence="11 12" key="3">
    <citation type="journal article" date="2010" name="Sequencing">
        <title>Complete Genome Sequence of Rothia mucilaginosa DY-18: A Clinical Isolate with Dense Meshwork-Like Structures from a Persistent Apical Periodontitis Lesion.</title>
        <authorList>
            <person name="Yamane K."/>
            <person name="Nambu T."/>
            <person name="Yamanaka T."/>
            <person name="Mashimo C."/>
            <person name="Sugimori C."/>
            <person name="Leung K.-P."/>
            <person name="Fukushima H."/>
        </authorList>
    </citation>
    <scope>NUCLEOTIDE SEQUENCE [LARGE SCALE GENOMIC DNA]</scope>
    <source>
        <strain evidence="11 12">DY-18</strain>
    </source>
</reference>
<dbReference type="InterPro" id="IPR011825">
    <property type="entry name" value="23SrRNA_MeTrfase_RlmC"/>
</dbReference>
<dbReference type="InterPro" id="IPR029063">
    <property type="entry name" value="SAM-dependent_MTases_sf"/>
</dbReference>
<dbReference type="eggNOG" id="COG2265">
    <property type="taxonomic scope" value="Bacteria"/>
</dbReference>
<dbReference type="STRING" id="680646.RMDY18_02470"/>
<evidence type="ECO:0000256" key="9">
    <source>
        <dbReference type="PROSITE-ProRule" id="PRU01024"/>
    </source>
</evidence>
<gene>
    <name evidence="11" type="ordered locus">RMDY18_02470</name>
</gene>
<keyword evidence="1" id="KW-0004">4Fe-4S</keyword>
<feature type="binding site" evidence="9">
    <location>
        <position position="273"/>
    </location>
    <ligand>
        <name>S-adenosyl-L-methionine</name>
        <dbReference type="ChEBI" id="CHEBI:59789"/>
    </ligand>
</feature>
<evidence type="ECO:0000256" key="4">
    <source>
        <dbReference type="ARBA" id="ARBA00022679"/>
    </source>
</evidence>
<keyword evidence="7" id="KW-0408">Iron</keyword>
<sequence>MRRGRLPMKGGRPRFCVPMRPVPAVEAVEWLLMECAYFRDDLCSSCPRIETAYTAQVQAKQEHARALLANYPQLQWLDPVTSAEAGFRNKAKLVVGGSAKNPTLGIVDYRTGASTDLGECPLYMEPIQAAIPVLRELIQRADLTPYDIPNRRGELKNILVTASAAGELMVRFVLRSKKLLVPIRRQMGWLQERLPNLAVLSVNLLREPVARVEGDEEIILSERQTLPMQVNDLTLHLRPQSFFQTNTKVAEAMYAQGREWVREVAPRSLWDLYCGVGGFALHAASVMDGGSVTGIEISAEAVASAQRTVAEYGLEGVDFSAQDAPEFAVSSGTVPQMLVVNPPRRGIGESLCAWIEGSGIDRVVYSSCNAVTLAKDLERMPSYAPVQGRVLDMFPHTDHYEVMTLLKRG</sequence>
<organism evidence="11 12">
    <name type="scientific">Rothia mucilaginosa (strain DY-18)</name>
    <name type="common">Stomatococcus mucilaginosus</name>
    <dbReference type="NCBI Taxonomy" id="680646"/>
    <lineage>
        <taxon>Bacteria</taxon>
        <taxon>Bacillati</taxon>
        <taxon>Actinomycetota</taxon>
        <taxon>Actinomycetes</taxon>
        <taxon>Micrococcales</taxon>
        <taxon>Micrococcaceae</taxon>
        <taxon>Rothia</taxon>
    </lineage>
</organism>
<reference evidence="12" key="1">
    <citation type="submission" date="2009-07" db="EMBL/GenBank/DDBJ databases">
        <title>Complete genome sequence of Rothia mucilaginosa DJ.</title>
        <authorList>
            <person name="Yamane K."/>
            <person name="Nambu T."/>
            <person name="Mashimo C."/>
            <person name="Sugimori C."/>
            <person name="Yamanaka T."/>
            <person name="Leung K."/>
            <person name="Fukushima H."/>
        </authorList>
    </citation>
    <scope>NUCLEOTIDE SEQUENCE [LARGE SCALE GENOMIC DNA]</scope>
    <source>
        <strain evidence="12">DY-18</strain>
    </source>
</reference>
<dbReference type="GO" id="GO:0070475">
    <property type="term" value="P:rRNA base methylation"/>
    <property type="evidence" value="ECO:0007669"/>
    <property type="project" value="TreeGrafter"/>
</dbReference>
<name>D2NR03_ROTMD</name>
<dbReference type="NCBIfam" id="NF002909">
    <property type="entry name" value="PRK03522.2-1"/>
    <property type="match status" value="1"/>
</dbReference>
<dbReference type="Pfam" id="PF05958">
    <property type="entry name" value="tRNA_U5-meth_tr"/>
    <property type="match status" value="1"/>
</dbReference>
<evidence type="ECO:0000256" key="7">
    <source>
        <dbReference type="ARBA" id="ARBA00023004"/>
    </source>
</evidence>
<evidence type="ECO:0000256" key="1">
    <source>
        <dbReference type="ARBA" id="ARBA00022485"/>
    </source>
</evidence>
<dbReference type="GO" id="GO:0070041">
    <property type="term" value="F:rRNA (uridine-C5-)-methyltransferase activity"/>
    <property type="evidence" value="ECO:0007669"/>
    <property type="project" value="TreeGrafter"/>
</dbReference>